<evidence type="ECO:0000313" key="5">
    <source>
        <dbReference type="EMBL" id="GAA3281644.1"/>
    </source>
</evidence>
<evidence type="ECO:0000259" key="3">
    <source>
        <dbReference type="Pfam" id="PF13542"/>
    </source>
</evidence>
<feature type="domain" description="Transposase IS204/IS1001/IS1096/IS1165 zinc-finger" evidence="4">
    <location>
        <begin position="42"/>
        <end position="87"/>
    </location>
</feature>
<gene>
    <name evidence="5" type="ORF">GCM10020260_07440</name>
</gene>
<comment type="caution">
    <text evidence="5">The sequence shown here is derived from an EMBL/GenBank/DDBJ whole genome shotgun (WGS) entry which is preliminary data.</text>
</comment>
<feature type="compositionally biased region" description="Basic and acidic residues" evidence="1">
    <location>
        <begin position="259"/>
        <end position="280"/>
    </location>
</feature>
<sequence>MPTSRVWARLLAVEKTVVESADYDPEKRAFVADVRPAAGQSNRCPICHRRCPGYDSGARLRYWRGLDFGTTAVYLRAVPVRIRCRFHGILTAAVPWARHQSRHTIEFERQVAWLVTQCSKTAITELMRISWRTVGAILTREHAALQAGRDRLAGLRRIGIDEVSFKRGQHYLTVVVDHDTGQLVWAAEGRDKATVRAFFTELGARRCAQLTHISADGAAWIARVVTECCPQAVFCADPFHVVQWTNEALNEVRRSAWRDARRQAAKEPKRSRGRPPKDAPPRPASALARGLKGARFALAKNPQNLTEKQAMKLEWVTKTDPRLYRAYLLKERLRLIFTLPDAAAAEVELDAWIQWARRCRIPAFVKLQRTITEHKRRILAAIEHGLSNGPVESVNAKIRVITRMAYGFHSSRPLIALAMLQLSGMKPRLPGR</sequence>
<feature type="domain" description="Transposase IS204/IS1001/IS1096/IS1165 DDE" evidence="2">
    <location>
        <begin position="158"/>
        <end position="414"/>
    </location>
</feature>
<dbReference type="InterPro" id="IPR032877">
    <property type="entry name" value="Transposase_HTH"/>
</dbReference>
<proteinExistence type="predicted"/>
<dbReference type="NCBIfam" id="NF033550">
    <property type="entry name" value="transpos_ISL3"/>
    <property type="match status" value="1"/>
</dbReference>
<dbReference type="InterPro" id="IPR029261">
    <property type="entry name" value="Transposase_Znf"/>
</dbReference>
<dbReference type="Pfam" id="PF14690">
    <property type="entry name" value="Zn_ribbon_ISL3"/>
    <property type="match status" value="1"/>
</dbReference>
<dbReference type="RefSeq" id="WP_344718315.1">
    <property type="nucleotide sequence ID" value="NZ_BAAAYG010000003.1"/>
</dbReference>
<dbReference type="EMBL" id="BAAAYG010000003">
    <property type="protein sequence ID" value="GAA3281644.1"/>
    <property type="molecule type" value="Genomic_DNA"/>
</dbReference>
<evidence type="ECO:0000313" key="6">
    <source>
        <dbReference type="Proteomes" id="UP001501736"/>
    </source>
</evidence>
<evidence type="ECO:0000259" key="4">
    <source>
        <dbReference type="Pfam" id="PF14690"/>
    </source>
</evidence>
<name>A0ABP6RAZ9_9MICC</name>
<evidence type="ECO:0000256" key="1">
    <source>
        <dbReference type="SAM" id="MobiDB-lite"/>
    </source>
</evidence>
<feature type="region of interest" description="Disordered" evidence="1">
    <location>
        <begin position="259"/>
        <end position="285"/>
    </location>
</feature>
<reference evidence="6" key="1">
    <citation type="journal article" date="2019" name="Int. J. Syst. Evol. Microbiol.">
        <title>The Global Catalogue of Microorganisms (GCM) 10K type strain sequencing project: providing services to taxonomists for standard genome sequencing and annotation.</title>
        <authorList>
            <consortium name="The Broad Institute Genomics Platform"/>
            <consortium name="The Broad Institute Genome Sequencing Center for Infectious Disease"/>
            <person name="Wu L."/>
            <person name="Ma J."/>
        </authorList>
    </citation>
    <scope>NUCLEOTIDE SEQUENCE [LARGE SCALE GENOMIC DNA]</scope>
    <source>
        <strain evidence="6">JCM 11483</strain>
    </source>
</reference>
<dbReference type="Proteomes" id="UP001501736">
    <property type="component" value="Unassembled WGS sequence"/>
</dbReference>
<dbReference type="Pfam" id="PF01610">
    <property type="entry name" value="DDE_Tnp_ISL3"/>
    <property type="match status" value="1"/>
</dbReference>
<evidence type="ECO:0000259" key="2">
    <source>
        <dbReference type="Pfam" id="PF01610"/>
    </source>
</evidence>
<dbReference type="InterPro" id="IPR047951">
    <property type="entry name" value="Transpos_ISL3"/>
</dbReference>
<organism evidence="5 6">
    <name type="scientific">Nesterenkonia halobia</name>
    <dbReference type="NCBI Taxonomy" id="37922"/>
    <lineage>
        <taxon>Bacteria</taxon>
        <taxon>Bacillati</taxon>
        <taxon>Actinomycetota</taxon>
        <taxon>Actinomycetes</taxon>
        <taxon>Micrococcales</taxon>
        <taxon>Micrococcaceae</taxon>
        <taxon>Nesterenkonia</taxon>
    </lineage>
</organism>
<dbReference type="InterPro" id="IPR002560">
    <property type="entry name" value="Transposase_DDE"/>
</dbReference>
<dbReference type="Pfam" id="PF13542">
    <property type="entry name" value="HTH_Tnp_ISL3"/>
    <property type="match status" value="1"/>
</dbReference>
<feature type="domain" description="Transposase IS204/IS1001/IS1096/IS1165 helix-turn-helix" evidence="3">
    <location>
        <begin position="93"/>
        <end position="140"/>
    </location>
</feature>
<dbReference type="PANTHER" id="PTHR33498:SF1">
    <property type="entry name" value="TRANSPOSASE FOR INSERTION SEQUENCE ELEMENT IS1557"/>
    <property type="match status" value="1"/>
</dbReference>
<accession>A0ABP6RAZ9</accession>
<keyword evidence="6" id="KW-1185">Reference proteome</keyword>
<dbReference type="PANTHER" id="PTHR33498">
    <property type="entry name" value="TRANSPOSASE FOR INSERTION SEQUENCE ELEMENT IS1557"/>
    <property type="match status" value="1"/>
</dbReference>
<protein>
    <submittedName>
        <fullName evidence="5">ISL3 family transposase</fullName>
    </submittedName>
</protein>